<evidence type="ECO:0000313" key="2">
    <source>
        <dbReference type="Proteomes" id="UP000397656"/>
    </source>
</evidence>
<evidence type="ECO:0000313" key="1">
    <source>
        <dbReference type="EMBL" id="QOT80475.1"/>
    </source>
</evidence>
<gene>
    <name evidence="1" type="ORF">F7R26_023820</name>
</gene>
<dbReference type="GeneID" id="98403967"/>
<dbReference type="EMBL" id="CP062804">
    <property type="protein sequence ID" value="QOT80475.1"/>
    <property type="molecule type" value="Genomic_DNA"/>
</dbReference>
<protein>
    <recommendedName>
        <fullName evidence="3">SH3 domain-containing protein</fullName>
    </recommendedName>
</protein>
<name>A0A643FYA9_9BURK</name>
<dbReference type="Proteomes" id="UP000397656">
    <property type="component" value="Chromosome 2"/>
</dbReference>
<evidence type="ECO:0008006" key="3">
    <source>
        <dbReference type="Google" id="ProtNLM"/>
    </source>
</evidence>
<reference evidence="1 2" key="1">
    <citation type="submission" date="2020-10" db="EMBL/GenBank/DDBJ databases">
        <title>Complete genome sequence of Cupriavidus basilensis CCUG 49340T.</title>
        <authorList>
            <person name="Salva-Serra F."/>
            <person name="Donoso R.A."/>
            <person name="Cho K.H."/>
            <person name="Yoo J.A."/>
            <person name="Lee K."/>
            <person name="Yoon S.-H."/>
            <person name="Perez-Pantoja D."/>
            <person name="Moore E.R.B."/>
        </authorList>
    </citation>
    <scope>NUCLEOTIDE SEQUENCE [LARGE SCALE GENOMIC DNA]</scope>
    <source>
        <strain evidence="2">CCUG 49340</strain>
    </source>
</reference>
<organism evidence="1 2">
    <name type="scientific">Cupriavidus basilensis</name>
    <dbReference type="NCBI Taxonomy" id="68895"/>
    <lineage>
        <taxon>Bacteria</taxon>
        <taxon>Pseudomonadati</taxon>
        <taxon>Pseudomonadota</taxon>
        <taxon>Betaproteobacteria</taxon>
        <taxon>Burkholderiales</taxon>
        <taxon>Burkholderiaceae</taxon>
        <taxon>Cupriavidus</taxon>
    </lineage>
</organism>
<proteinExistence type="predicted"/>
<accession>A0A643FYA9</accession>
<sequence>MTMRIKNLVTITSITALFASHAMAGDDVLQINRQSRIEFSDPLQGWDRDTYGAGWKRARLIKPSGEIVELLPSERLTSIGGTIFSGAFYSSVSPSRKYVFLSTINTGVVGDGPAQAGKNIHSRAYCPVISTESGCILSSNTGEVCGGHWEGKKDLWRYGVDDRTDTMFKWTSFKAEDIWGSFVKSENFAKSVDWHFEPKINDEVVRSFGLNNILACDPPSAKNRGAYLLVARQLEVEGRGIEAKFLRRKSNVGAKQNNGVDRVKADKSWLYDGPEDQARTRMYLIKGDEIEVISPGSSGWVYVEYKGKNKMAIRKWIKGESIE</sequence>
<dbReference type="AlphaFoldDB" id="A0A643FYA9"/>
<dbReference type="RefSeq" id="WP_150984979.1">
    <property type="nucleotide sequence ID" value="NZ_CP062804.1"/>
</dbReference>